<dbReference type="InterPro" id="IPR038299">
    <property type="entry name" value="DAO_C_sf"/>
</dbReference>
<evidence type="ECO:0000256" key="3">
    <source>
        <dbReference type="ARBA" id="ARBA00013029"/>
    </source>
</evidence>
<dbReference type="Pfam" id="PF01266">
    <property type="entry name" value="DAO"/>
    <property type="match status" value="1"/>
</dbReference>
<evidence type="ECO:0000259" key="7">
    <source>
        <dbReference type="Pfam" id="PF01266"/>
    </source>
</evidence>
<dbReference type="GO" id="GO:0006072">
    <property type="term" value="P:glycerol-3-phosphate metabolic process"/>
    <property type="evidence" value="ECO:0007669"/>
    <property type="project" value="InterPro"/>
</dbReference>
<comment type="cofactor">
    <cofactor evidence="1">
        <name>FAD</name>
        <dbReference type="ChEBI" id="CHEBI:57692"/>
    </cofactor>
</comment>
<evidence type="ECO:0000256" key="4">
    <source>
        <dbReference type="ARBA" id="ARBA00022630"/>
    </source>
</evidence>
<dbReference type="Gene3D" id="3.50.50.60">
    <property type="entry name" value="FAD/NAD(P)-binding domain"/>
    <property type="match status" value="1"/>
</dbReference>
<sequence length="309" mass="34505">MDDASTPNICQPSAGVHIVLPEYYSPRNMGFLNPETSDGRIVFLLPWEGRTVAGTTDTPTKLTFSPKPTKSEVQFILDEIKDYLSEDITVRNEDVLAAWSGIRPLVKDPKSKKTEALARNHVIDVSDGNLVTIAGGKWTTYRSMASDTVDEAVKSCRLQPEFTNCQTDGLILEGGEGYTPNLYIKLVQDYGIDIEVARHLTHCYGIKAVQVCKEVSGPGKRLAKEFPYIEADVKFALQEYACTVVDVLARRTRLAFLNVEVARDVVPRVVEIMAKELGWSSAKKQEETKEAMEYLEQMGLNLNHEQRTS</sequence>
<dbReference type="SUPFAM" id="SSF54373">
    <property type="entry name" value="FAD-linked reductases, C-terminal domain"/>
    <property type="match status" value="1"/>
</dbReference>
<comment type="similarity">
    <text evidence="2">Belongs to the FAD-dependent glycerol-3-phosphate dehydrogenase family.</text>
</comment>
<dbReference type="PROSITE" id="PS00978">
    <property type="entry name" value="FAD_G3PDH_2"/>
    <property type="match status" value="1"/>
</dbReference>
<dbReference type="InterPro" id="IPR000447">
    <property type="entry name" value="G3P_DH_FAD-dep"/>
</dbReference>
<evidence type="ECO:0000256" key="1">
    <source>
        <dbReference type="ARBA" id="ARBA00001974"/>
    </source>
</evidence>
<keyword evidence="4" id="KW-0285">Flavoprotein</keyword>
<dbReference type="OrthoDB" id="6019174at2759"/>
<organism evidence="9 10">
    <name type="scientific">Paramuricea clavata</name>
    <name type="common">Red gorgonian</name>
    <name type="synonym">Violescent sea-whip</name>
    <dbReference type="NCBI Taxonomy" id="317549"/>
    <lineage>
        <taxon>Eukaryota</taxon>
        <taxon>Metazoa</taxon>
        <taxon>Cnidaria</taxon>
        <taxon>Anthozoa</taxon>
        <taxon>Octocorallia</taxon>
        <taxon>Malacalcyonacea</taxon>
        <taxon>Plexauridae</taxon>
        <taxon>Paramuricea</taxon>
    </lineage>
</organism>
<name>A0A6S7LQM3_PARCT</name>
<dbReference type="InterPro" id="IPR031656">
    <property type="entry name" value="DAO_C"/>
</dbReference>
<keyword evidence="6" id="KW-0560">Oxidoreductase</keyword>
<dbReference type="Pfam" id="PF16901">
    <property type="entry name" value="DAO_C"/>
    <property type="match status" value="1"/>
</dbReference>
<dbReference type="AlphaFoldDB" id="A0A6S7LQM3"/>
<feature type="domain" description="Alpha-glycerophosphate oxidase C-terminal" evidence="8">
    <location>
        <begin position="165"/>
        <end position="284"/>
    </location>
</feature>
<dbReference type="Gene3D" id="3.30.9.10">
    <property type="entry name" value="D-Amino Acid Oxidase, subunit A, domain 2"/>
    <property type="match status" value="1"/>
</dbReference>
<protein>
    <recommendedName>
        <fullName evidence="3">glycerol-3-phosphate dehydrogenase</fullName>
        <ecNumber evidence="3">1.1.5.3</ecNumber>
    </recommendedName>
</protein>
<dbReference type="Gene3D" id="1.10.8.870">
    <property type="entry name" value="Alpha-glycerophosphate oxidase, cap domain"/>
    <property type="match status" value="1"/>
</dbReference>
<reference evidence="9" key="1">
    <citation type="submission" date="2020-04" db="EMBL/GenBank/DDBJ databases">
        <authorList>
            <person name="Alioto T."/>
            <person name="Alioto T."/>
            <person name="Gomez Garrido J."/>
        </authorList>
    </citation>
    <scope>NUCLEOTIDE SEQUENCE</scope>
    <source>
        <strain evidence="9">A484AB</strain>
    </source>
</reference>
<evidence type="ECO:0000256" key="2">
    <source>
        <dbReference type="ARBA" id="ARBA00007330"/>
    </source>
</evidence>
<dbReference type="FunFam" id="1.10.8.870:FF:000010">
    <property type="entry name" value="Glycerol-3-phosphate dehydrogenase"/>
    <property type="match status" value="1"/>
</dbReference>
<keyword evidence="10" id="KW-1185">Reference proteome</keyword>
<comment type="caution">
    <text evidence="9">The sequence shown here is derived from an EMBL/GenBank/DDBJ whole genome shotgun (WGS) entry which is preliminary data.</text>
</comment>
<dbReference type="InterPro" id="IPR036188">
    <property type="entry name" value="FAD/NAD-bd_sf"/>
</dbReference>
<dbReference type="Proteomes" id="UP001152795">
    <property type="component" value="Unassembled WGS sequence"/>
</dbReference>
<dbReference type="GO" id="GO:0005739">
    <property type="term" value="C:mitochondrion"/>
    <property type="evidence" value="ECO:0007669"/>
    <property type="project" value="TreeGrafter"/>
</dbReference>
<dbReference type="PANTHER" id="PTHR11985:SF15">
    <property type="entry name" value="GLYCEROL-3-PHOSPHATE DEHYDROGENASE, MITOCHONDRIAL"/>
    <property type="match status" value="1"/>
</dbReference>
<evidence type="ECO:0000259" key="8">
    <source>
        <dbReference type="Pfam" id="PF16901"/>
    </source>
</evidence>
<feature type="domain" description="FAD dependent oxidoreductase" evidence="7">
    <location>
        <begin position="8"/>
        <end position="110"/>
    </location>
</feature>
<gene>
    <name evidence="9" type="ORF">PACLA_8A082683</name>
</gene>
<keyword evidence="5" id="KW-0274">FAD</keyword>
<accession>A0A6S7LQM3</accession>
<evidence type="ECO:0000313" key="9">
    <source>
        <dbReference type="EMBL" id="CAB4041002.1"/>
    </source>
</evidence>
<evidence type="ECO:0000256" key="5">
    <source>
        <dbReference type="ARBA" id="ARBA00022827"/>
    </source>
</evidence>
<dbReference type="PANTHER" id="PTHR11985">
    <property type="entry name" value="GLYCEROL-3-PHOSPHATE DEHYDROGENASE"/>
    <property type="match status" value="1"/>
</dbReference>
<dbReference type="GO" id="GO:0004368">
    <property type="term" value="F:glycerol-3-phosphate dehydrogenase (quinone) activity"/>
    <property type="evidence" value="ECO:0007669"/>
    <property type="project" value="UniProtKB-EC"/>
</dbReference>
<evidence type="ECO:0000256" key="6">
    <source>
        <dbReference type="ARBA" id="ARBA00023002"/>
    </source>
</evidence>
<dbReference type="EMBL" id="CACRXK020027617">
    <property type="protein sequence ID" value="CAB4041002.1"/>
    <property type="molecule type" value="Genomic_DNA"/>
</dbReference>
<dbReference type="EC" id="1.1.5.3" evidence="3"/>
<dbReference type="InterPro" id="IPR006076">
    <property type="entry name" value="FAD-dep_OxRdtase"/>
</dbReference>
<evidence type="ECO:0000313" key="10">
    <source>
        <dbReference type="Proteomes" id="UP001152795"/>
    </source>
</evidence>
<proteinExistence type="inferred from homology"/>